<dbReference type="EMBL" id="MTYJ01000308">
    <property type="protein sequence ID" value="OWA53203.1"/>
    <property type="molecule type" value="Genomic_DNA"/>
</dbReference>
<organism evidence="1 2">
    <name type="scientific">Hypsibius exemplaris</name>
    <name type="common">Freshwater tardigrade</name>
    <dbReference type="NCBI Taxonomy" id="2072580"/>
    <lineage>
        <taxon>Eukaryota</taxon>
        <taxon>Metazoa</taxon>
        <taxon>Ecdysozoa</taxon>
        <taxon>Tardigrada</taxon>
        <taxon>Eutardigrada</taxon>
        <taxon>Parachela</taxon>
        <taxon>Hypsibioidea</taxon>
        <taxon>Hypsibiidae</taxon>
        <taxon>Hypsibius</taxon>
    </lineage>
</organism>
<sequence length="121" mass="13975">MNLARSTSLRHQLRKIRRQWVIDGCRLRLRWLLRPLFTGKDSRDKPFAINFGLYPRNMKELFKVNSKKRPNTSVSVLAETSPSQLPLGVNSDKSDDDDFFTKDFEVFIMSDTEGNTIPNAA</sequence>
<accession>A0A9X6NHL3</accession>
<evidence type="ECO:0000313" key="1">
    <source>
        <dbReference type="EMBL" id="OWA53203.1"/>
    </source>
</evidence>
<comment type="caution">
    <text evidence="1">The sequence shown here is derived from an EMBL/GenBank/DDBJ whole genome shotgun (WGS) entry which is preliminary data.</text>
</comment>
<dbReference type="AlphaFoldDB" id="A0A9X6NHL3"/>
<keyword evidence="2" id="KW-1185">Reference proteome</keyword>
<gene>
    <name evidence="1" type="ORF">BV898_17636</name>
</gene>
<protein>
    <submittedName>
        <fullName evidence="1">Uncharacterized protein</fullName>
    </submittedName>
</protein>
<proteinExistence type="predicted"/>
<evidence type="ECO:0000313" key="2">
    <source>
        <dbReference type="Proteomes" id="UP000192578"/>
    </source>
</evidence>
<name>A0A9X6NHL3_HYPEX</name>
<reference evidence="2" key="1">
    <citation type="submission" date="2017-01" db="EMBL/GenBank/DDBJ databases">
        <title>Comparative genomics of anhydrobiosis in the tardigrade Hypsibius dujardini.</title>
        <authorList>
            <person name="Yoshida Y."/>
            <person name="Koutsovoulos G."/>
            <person name="Laetsch D."/>
            <person name="Stevens L."/>
            <person name="Kumar S."/>
            <person name="Horikawa D."/>
            <person name="Ishino K."/>
            <person name="Komine S."/>
            <person name="Tomita M."/>
            <person name="Blaxter M."/>
            <person name="Arakawa K."/>
        </authorList>
    </citation>
    <scope>NUCLEOTIDE SEQUENCE [LARGE SCALE GENOMIC DNA]</scope>
    <source>
        <strain evidence="2">Z151</strain>
    </source>
</reference>
<dbReference type="Proteomes" id="UP000192578">
    <property type="component" value="Unassembled WGS sequence"/>
</dbReference>